<dbReference type="InterPro" id="IPR045924">
    <property type="entry name" value="DUF6343"/>
</dbReference>
<keyword evidence="2" id="KW-0472">Membrane</keyword>
<evidence type="ECO:0000313" key="4">
    <source>
        <dbReference type="Proteomes" id="UP000530234"/>
    </source>
</evidence>
<protein>
    <submittedName>
        <fullName evidence="3">Uncharacterized protein</fullName>
    </submittedName>
</protein>
<dbReference type="Pfam" id="PF19870">
    <property type="entry name" value="DUF6343"/>
    <property type="match status" value="1"/>
</dbReference>
<keyword evidence="2" id="KW-1133">Transmembrane helix</keyword>
<organism evidence="3 4">
    <name type="scientific">Streptomyces calidiresistens</name>
    <dbReference type="NCBI Taxonomy" id="1485586"/>
    <lineage>
        <taxon>Bacteria</taxon>
        <taxon>Bacillati</taxon>
        <taxon>Actinomycetota</taxon>
        <taxon>Actinomycetes</taxon>
        <taxon>Kitasatosporales</taxon>
        <taxon>Streptomycetaceae</taxon>
        <taxon>Streptomyces</taxon>
    </lineage>
</organism>
<evidence type="ECO:0000313" key="3">
    <source>
        <dbReference type="EMBL" id="MBB0230073.1"/>
    </source>
</evidence>
<accession>A0A7W3T363</accession>
<feature type="transmembrane region" description="Helical" evidence="2">
    <location>
        <begin position="66"/>
        <end position="88"/>
    </location>
</feature>
<feature type="compositionally biased region" description="Low complexity" evidence="1">
    <location>
        <begin position="1"/>
        <end position="10"/>
    </location>
</feature>
<evidence type="ECO:0000256" key="1">
    <source>
        <dbReference type="SAM" id="MobiDB-lite"/>
    </source>
</evidence>
<sequence length="100" mass="10881">MSRSRSGVIGRRSERAGTEPSNARSALRLRLRLSVIFIPLFIGLTVVFAVWWGTSEPGDTPGPAELSLLTLGAGLLAVLAVINLFVILRRIKRERGTVEP</sequence>
<evidence type="ECO:0000256" key="2">
    <source>
        <dbReference type="SAM" id="Phobius"/>
    </source>
</evidence>
<feature type="transmembrane region" description="Helical" evidence="2">
    <location>
        <begin position="33"/>
        <end position="54"/>
    </location>
</feature>
<dbReference type="EMBL" id="VKHS01000214">
    <property type="protein sequence ID" value="MBB0230073.1"/>
    <property type="molecule type" value="Genomic_DNA"/>
</dbReference>
<keyword evidence="4" id="KW-1185">Reference proteome</keyword>
<dbReference type="Proteomes" id="UP000530234">
    <property type="component" value="Unassembled WGS sequence"/>
</dbReference>
<comment type="caution">
    <text evidence="3">The sequence shown here is derived from an EMBL/GenBank/DDBJ whole genome shotgun (WGS) entry which is preliminary data.</text>
</comment>
<dbReference type="AlphaFoldDB" id="A0A7W3T363"/>
<gene>
    <name evidence="3" type="ORF">FOE67_11215</name>
</gene>
<keyword evidence="2" id="KW-0812">Transmembrane</keyword>
<feature type="region of interest" description="Disordered" evidence="1">
    <location>
        <begin position="1"/>
        <end position="23"/>
    </location>
</feature>
<name>A0A7W3T363_9ACTN</name>
<reference evidence="4" key="1">
    <citation type="submission" date="2019-10" db="EMBL/GenBank/DDBJ databases">
        <title>Streptomyces sp. nov., a novel actinobacterium isolated from alkaline environment.</title>
        <authorList>
            <person name="Golinska P."/>
        </authorList>
    </citation>
    <scope>NUCLEOTIDE SEQUENCE [LARGE SCALE GENOMIC DNA]</scope>
    <source>
        <strain evidence="4">DSM 42108</strain>
    </source>
</reference>
<proteinExistence type="predicted"/>